<gene>
    <name evidence="1" type="ORF">DD237_000595</name>
</gene>
<dbReference type="OrthoDB" id="100006at2759"/>
<sequence length="367" mass="42469">MNGECGTLVASFLSLRERRELRLVSRRWLFTCTWLQYNGSGEADVQPRKSVWSLCSRAFRHSWTTFIRNKSYSFLPLLLKLLPAATMAETKELKKGLCLSTNTGQRPSFKNKQARSGYIEQKINRCGNLPTLLLTKELSELRSELFGSKQPECWNIALYGGGPGYDALGLVFMREFFRAWDVKFHTTVYDNEPGWKCAIHAVEKTLDELGQRNASLSFQHCDITLDVIAEENVHVRRSLGTTQLHVFSFVCVENYCLLRDSAYMFLRSLFLQCCDGCYFIFTDSTHRLWPAIFDVANAILPDRFRVWTPYARCCHFALVLQKIPIDLKPASTYPFYIQAMKKLEDFQRHQQQHLKTLSQPQRTPLTQ</sequence>
<evidence type="ECO:0000313" key="2">
    <source>
        <dbReference type="Proteomes" id="UP000286097"/>
    </source>
</evidence>
<dbReference type="EMBL" id="QKXF01000784">
    <property type="protein sequence ID" value="RQM08898.1"/>
    <property type="molecule type" value="Genomic_DNA"/>
</dbReference>
<name>A0A425BVV0_9STRA</name>
<reference evidence="1 2" key="1">
    <citation type="submission" date="2018-06" db="EMBL/GenBank/DDBJ databases">
        <title>Comparative genomics of downy mildews reveals potential adaptations to biotrophy.</title>
        <authorList>
            <person name="Fletcher K."/>
            <person name="Klosterman S.J."/>
            <person name="Derevnina L."/>
            <person name="Martin F."/>
            <person name="Koike S."/>
            <person name="Reyes Chin-Wo S."/>
            <person name="Mou B."/>
            <person name="Michelmore R."/>
        </authorList>
    </citation>
    <scope>NUCLEOTIDE SEQUENCE [LARGE SCALE GENOMIC DNA]</scope>
    <source>
        <strain evidence="1 2">R13</strain>
    </source>
</reference>
<proteinExistence type="predicted"/>
<dbReference type="AlphaFoldDB" id="A0A425BVV0"/>
<organism evidence="1 2">
    <name type="scientific">Peronospora effusa</name>
    <dbReference type="NCBI Taxonomy" id="542832"/>
    <lineage>
        <taxon>Eukaryota</taxon>
        <taxon>Sar</taxon>
        <taxon>Stramenopiles</taxon>
        <taxon>Oomycota</taxon>
        <taxon>Peronosporomycetes</taxon>
        <taxon>Peronosporales</taxon>
        <taxon>Peronosporaceae</taxon>
        <taxon>Peronospora</taxon>
    </lineage>
</organism>
<evidence type="ECO:0000313" key="1">
    <source>
        <dbReference type="EMBL" id="RQM08898.1"/>
    </source>
</evidence>
<dbReference type="VEuPathDB" id="FungiDB:DD237_000595"/>
<comment type="caution">
    <text evidence="1">The sequence shown here is derived from an EMBL/GenBank/DDBJ whole genome shotgun (WGS) entry which is preliminary data.</text>
</comment>
<protein>
    <submittedName>
        <fullName evidence="1">Uncharacterized protein</fullName>
    </submittedName>
</protein>
<accession>A0A425BVV0</accession>
<dbReference type="Proteomes" id="UP000286097">
    <property type="component" value="Unassembled WGS sequence"/>
</dbReference>